<dbReference type="EMBL" id="JAPTMU010000022">
    <property type="protein sequence ID" value="KAJ4924731.1"/>
    <property type="molecule type" value="Genomic_DNA"/>
</dbReference>
<gene>
    <name evidence="7" type="ORF">JOQ06_003682</name>
</gene>
<feature type="transmembrane region" description="Helical" evidence="5">
    <location>
        <begin position="389"/>
        <end position="420"/>
    </location>
</feature>
<evidence type="ECO:0000256" key="2">
    <source>
        <dbReference type="ARBA" id="ARBA00022692"/>
    </source>
</evidence>
<dbReference type="PROSITE" id="PS50801">
    <property type="entry name" value="STAS"/>
    <property type="match status" value="1"/>
</dbReference>
<keyword evidence="3 5" id="KW-1133">Transmembrane helix</keyword>
<sequence length="664" mass="72221">MEEEEEAAAGEEAESTLMYRVERPVYDEAFIRSTVLKRRENSTTLRQRLAKHFRYLCSDKSDDRECGSEGGSGLYVLLPAGERIQHVCRPGRGGPGRSEGPGGRRAHYAGGNHPGEFGFVAIYLTEPLVRGFTTAAAVHVIVSQLKYLLGVKTPRFSGPFAALFSIQAVFSDITSTNVSTLILGLVCIVFLYVVKDLNERFKKKLPIPIPGEIIVVIVSTGVSYGMSLSDVYSVDVVGKIPSGLLAPVAPDFSLLPNLVTDSFAVAIVGFSMGISLAKIFALKHGYKVDGNQELIALGLCNFISSFFQTFAITCSMSRSLVQESTGGKTQIAGLLSSLMVLLVVVAIGFVFQPLPQTALAAIIMVNLLGMFKQIRDIPALWRTSRIELAIWLVAFVASALLGLDYGLLVALAFAILTVIYRTQSPKSAVLGHVPGTGLYCDVEEYEEAAEYEGIKIFHSNSSIYFANSDLYVNALKEKTGDKERGVIHEVLSYNHLSEEQSNGQLGDGDSETLSEEDTVFLHRLSDVHSIILDWTPGSFIDSVGAKAIKQPYDMSLESGHQEEGGVDEKALEFYPGLRFSISPQGVTEYLSLQVILEYAAVDVQVVIAGCSRNLLSDLDSLQFFSGVMTPEMVFPTVHDAALSCQRSHPAFAPTKAKTPQIHVE</sequence>
<dbReference type="GO" id="GO:0055085">
    <property type="term" value="P:transmembrane transport"/>
    <property type="evidence" value="ECO:0007669"/>
    <property type="project" value="InterPro"/>
</dbReference>
<evidence type="ECO:0000313" key="7">
    <source>
        <dbReference type="EMBL" id="KAJ4924731.1"/>
    </source>
</evidence>
<evidence type="ECO:0000256" key="1">
    <source>
        <dbReference type="ARBA" id="ARBA00004141"/>
    </source>
</evidence>
<dbReference type="InterPro" id="IPR036513">
    <property type="entry name" value="STAS_dom_sf"/>
</dbReference>
<dbReference type="InterPro" id="IPR011547">
    <property type="entry name" value="SLC26A/SulP_dom"/>
</dbReference>
<proteinExistence type="predicted"/>
<feature type="transmembrane region" description="Helical" evidence="5">
    <location>
        <begin position="294"/>
        <end position="311"/>
    </location>
</feature>
<accession>A0AAD6F7X0</accession>
<evidence type="ECO:0000256" key="3">
    <source>
        <dbReference type="ARBA" id="ARBA00022989"/>
    </source>
</evidence>
<evidence type="ECO:0000256" key="5">
    <source>
        <dbReference type="SAM" id="Phobius"/>
    </source>
</evidence>
<organism evidence="7 8">
    <name type="scientific">Pogonophryne albipinna</name>
    <dbReference type="NCBI Taxonomy" id="1090488"/>
    <lineage>
        <taxon>Eukaryota</taxon>
        <taxon>Metazoa</taxon>
        <taxon>Chordata</taxon>
        <taxon>Craniata</taxon>
        <taxon>Vertebrata</taxon>
        <taxon>Euteleostomi</taxon>
        <taxon>Actinopterygii</taxon>
        <taxon>Neopterygii</taxon>
        <taxon>Teleostei</taxon>
        <taxon>Neoteleostei</taxon>
        <taxon>Acanthomorphata</taxon>
        <taxon>Eupercaria</taxon>
        <taxon>Perciformes</taxon>
        <taxon>Notothenioidei</taxon>
        <taxon>Pogonophryne</taxon>
    </lineage>
</organism>
<comment type="caution">
    <text evidence="7">The sequence shown here is derived from an EMBL/GenBank/DDBJ whole genome shotgun (WGS) entry which is preliminary data.</text>
</comment>
<dbReference type="GO" id="GO:0016020">
    <property type="term" value="C:membrane"/>
    <property type="evidence" value="ECO:0007669"/>
    <property type="project" value="UniProtKB-SubCell"/>
</dbReference>
<evidence type="ECO:0000259" key="6">
    <source>
        <dbReference type="PROSITE" id="PS50801"/>
    </source>
</evidence>
<feature type="transmembrane region" description="Helical" evidence="5">
    <location>
        <begin position="173"/>
        <end position="193"/>
    </location>
</feature>
<feature type="transmembrane region" description="Helical" evidence="5">
    <location>
        <begin position="331"/>
        <end position="351"/>
    </location>
</feature>
<protein>
    <recommendedName>
        <fullName evidence="6">STAS domain-containing protein</fullName>
    </recommendedName>
</protein>
<keyword evidence="8" id="KW-1185">Reference proteome</keyword>
<dbReference type="Pfam" id="PF00916">
    <property type="entry name" value="Sulfate_transp"/>
    <property type="match status" value="1"/>
</dbReference>
<dbReference type="PANTHER" id="PTHR11814">
    <property type="entry name" value="SULFATE TRANSPORTER"/>
    <property type="match status" value="1"/>
</dbReference>
<dbReference type="Gene3D" id="3.30.750.24">
    <property type="entry name" value="STAS domain"/>
    <property type="match status" value="2"/>
</dbReference>
<name>A0AAD6F7X0_9TELE</name>
<keyword evidence="2 5" id="KW-0812">Transmembrane</keyword>
<dbReference type="InterPro" id="IPR001902">
    <property type="entry name" value="SLC26A/SulP_fam"/>
</dbReference>
<dbReference type="Proteomes" id="UP001219934">
    <property type="component" value="Unassembled WGS sequence"/>
</dbReference>
<comment type="subcellular location">
    <subcellularLocation>
        <location evidence="1">Membrane</location>
        <topology evidence="1">Multi-pass membrane protein</topology>
    </subcellularLocation>
</comment>
<evidence type="ECO:0000256" key="4">
    <source>
        <dbReference type="ARBA" id="ARBA00023136"/>
    </source>
</evidence>
<keyword evidence="4 5" id="KW-0472">Membrane</keyword>
<dbReference type="Pfam" id="PF01740">
    <property type="entry name" value="STAS"/>
    <property type="match status" value="1"/>
</dbReference>
<feature type="domain" description="STAS" evidence="6">
    <location>
        <begin position="444"/>
        <end position="548"/>
    </location>
</feature>
<feature type="transmembrane region" description="Helical" evidence="5">
    <location>
        <begin position="358"/>
        <end position="374"/>
    </location>
</feature>
<dbReference type="InterPro" id="IPR002645">
    <property type="entry name" value="STAS_dom"/>
</dbReference>
<feature type="transmembrane region" description="Helical" evidence="5">
    <location>
        <begin position="205"/>
        <end position="226"/>
    </location>
</feature>
<reference evidence="7" key="1">
    <citation type="submission" date="2022-11" db="EMBL/GenBank/DDBJ databases">
        <title>Chromosome-level genome of Pogonophryne albipinna.</title>
        <authorList>
            <person name="Jo E."/>
        </authorList>
    </citation>
    <scope>NUCLEOTIDE SEQUENCE</scope>
    <source>
        <strain evidence="7">SGF0006</strain>
        <tissue evidence="7">Muscle</tissue>
    </source>
</reference>
<feature type="transmembrane region" description="Helical" evidence="5">
    <location>
        <begin position="263"/>
        <end position="282"/>
    </location>
</feature>
<dbReference type="AlphaFoldDB" id="A0AAD6F7X0"/>
<evidence type="ECO:0000313" key="8">
    <source>
        <dbReference type="Proteomes" id="UP001219934"/>
    </source>
</evidence>